<evidence type="ECO:0000259" key="2">
    <source>
        <dbReference type="Pfam" id="PF02481"/>
    </source>
</evidence>
<gene>
    <name evidence="3" type="primary">dprA</name>
    <name evidence="3" type="ORF">PBV87_13400</name>
</gene>
<reference evidence="3" key="1">
    <citation type="journal article" date="2023" name="Int. J. Syst. Evol. Microbiol.">
        <title>&lt;i&gt;Holtiella tumoricola&lt;/i&gt; gen. nov. sp. nov., isolated from a human clinical sample.</title>
        <authorList>
            <person name="Allen-Vercoe E."/>
            <person name="Daigneault M.C."/>
            <person name="Vancuren S.J."/>
            <person name="Cochrane K."/>
            <person name="O'Neal L.L."/>
            <person name="Sankaranarayanan K."/>
            <person name="Lawson P.A."/>
        </authorList>
    </citation>
    <scope>NUCLEOTIDE SEQUENCE</scope>
    <source>
        <strain evidence="3">CC70A</strain>
    </source>
</reference>
<sequence length="369" mass="41948">MENRMNEVLMYCLWFHLLPISEKIKYKWWQETGSCKNFFEADSNIYIELGIDLENIHMIEATKENHKTVIQLYTSIQEQEIHVIGIDESEYPIYLKEIVDPPFVLFWKGNTFINKPALAIVGSRKCSEYGYQAAIELGYELTKVGFLVVSGMARGIDEAAHKGALKIGETLAVLGTSVDICYPKQNYKLYQDILHTGCVVSEFVPPTEPRAYQFPKRNRIISGMTLGTIVVEASERSGSLITARLALEQNREVFAVPGNFNSALSKGSHRLIQSGAKLVTCGSDIVQEIMPQISIHMTNFTNNCVKIPTQILDKVEIMVYDYLSWQPKELVNIANQMNMTEITIEKILLKLEIKGIIMRLPGRRYVRLN</sequence>
<keyword evidence="4" id="KW-1185">Reference proteome</keyword>
<accession>A0AA42J1W3</accession>
<comment type="caution">
    <text evidence="3">The sequence shown here is derived from an EMBL/GenBank/DDBJ whole genome shotgun (WGS) entry which is preliminary data.</text>
</comment>
<evidence type="ECO:0000313" key="4">
    <source>
        <dbReference type="Proteomes" id="UP001169242"/>
    </source>
</evidence>
<name>A0AA42J1W3_9FIRM</name>
<evidence type="ECO:0000313" key="3">
    <source>
        <dbReference type="EMBL" id="MDA3732483.1"/>
    </source>
</evidence>
<dbReference type="RefSeq" id="WP_271012605.1">
    <property type="nucleotide sequence ID" value="NZ_JAQIFT010000048.1"/>
</dbReference>
<dbReference type="PANTHER" id="PTHR43022:SF1">
    <property type="entry name" value="PROTEIN SMF"/>
    <property type="match status" value="1"/>
</dbReference>
<feature type="domain" description="Smf/DprA SLOG" evidence="2">
    <location>
        <begin position="83"/>
        <end position="289"/>
    </location>
</feature>
<dbReference type="PANTHER" id="PTHR43022">
    <property type="entry name" value="PROTEIN SMF"/>
    <property type="match status" value="1"/>
</dbReference>
<dbReference type="EMBL" id="JAQIFT010000048">
    <property type="protein sequence ID" value="MDA3732483.1"/>
    <property type="molecule type" value="Genomic_DNA"/>
</dbReference>
<dbReference type="GO" id="GO:0009294">
    <property type="term" value="P:DNA-mediated transformation"/>
    <property type="evidence" value="ECO:0007669"/>
    <property type="project" value="InterPro"/>
</dbReference>
<proteinExistence type="inferred from homology"/>
<dbReference type="Proteomes" id="UP001169242">
    <property type="component" value="Unassembled WGS sequence"/>
</dbReference>
<dbReference type="InterPro" id="IPR057666">
    <property type="entry name" value="DrpA_SLOG"/>
</dbReference>
<dbReference type="NCBIfam" id="TIGR00732">
    <property type="entry name" value="dprA"/>
    <property type="match status" value="1"/>
</dbReference>
<protein>
    <submittedName>
        <fullName evidence="3">DNA-processing protein DprA</fullName>
    </submittedName>
</protein>
<evidence type="ECO:0000256" key="1">
    <source>
        <dbReference type="ARBA" id="ARBA00006525"/>
    </source>
</evidence>
<dbReference type="Gene3D" id="3.40.50.450">
    <property type="match status" value="1"/>
</dbReference>
<dbReference type="AlphaFoldDB" id="A0AA42J1W3"/>
<comment type="similarity">
    <text evidence="1">Belongs to the DprA/Smf family.</text>
</comment>
<dbReference type="SUPFAM" id="SSF102405">
    <property type="entry name" value="MCP/YpsA-like"/>
    <property type="match status" value="1"/>
</dbReference>
<dbReference type="InterPro" id="IPR003488">
    <property type="entry name" value="DprA"/>
</dbReference>
<dbReference type="Pfam" id="PF02481">
    <property type="entry name" value="DNA_processg_A"/>
    <property type="match status" value="1"/>
</dbReference>
<organism evidence="3 4">
    <name type="scientific">Holtiella tumoricola</name>
    <dbReference type="NCBI Taxonomy" id="3018743"/>
    <lineage>
        <taxon>Bacteria</taxon>
        <taxon>Bacillati</taxon>
        <taxon>Bacillota</taxon>
        <taxon>Clostridia</taxon>
        <taxon>Lachnospirales</taxon>
        <taxon>Cellulosilyticaceae</taxon>
        <taxon>Holtiella</taxon>
    </lineage>
</organism>